<organism evidence="1 2">
    <name type="scientific">Protopolystoma xenopodis</name>
    <dbReference type="NCBI Taxonomy" id="117903"/>
    <lineage>
        <taxon>Eukaryota</taxon>
        <taxon>Metazoa</taxon>
        <taxon>Spiralia</taxon>
        <taxon>Lophotrochozoa</taxon>
        <taxon>Platyhelminthes</taxon>
        <taxon>Monogenea</taxon>
        <taxon>Polyopisthocotylea</taxon>
        <taxon>Polystomatidea</taxon>
        <taxon>Polystomatidae</taxon>
        <taxon>Protopolystoma</taxon>
    </lineage>
</organism>
<gene>
    <name evidence="1" type="ORF">PXEA_LOCUS29388</name>
</gene>
<evidence type="ECO:0000313" key="1">
    <source>
        <dbReference type="EMBL" id="VEL35948.1"/>
    </source>
</evidence>
<proteinExistence type="predicted"/>
<dbReference type="AlphaFoldDB" id="A0A448XG18"/>
<accession>A0A448XG18</accession>
<name>A0A448XG18_9PLAT</name>
<comment type="caution">
    <text evidence="1">The sequence shown here is derived from an EMBL/GenBank/DDBJ whole genome shotgun (WGS) entry which is preliminary data.</text>
</comment>
<sequence>MSCSPPLLPLPLANTEFLRPLTGAHFVPLSRQENLLVKMRALLMVQMMWTGNSHRVAQELPGLLAALLPETGRFVESHDWSLESTEPAVPGPIDLPGDLRLPPFKEPPTLSKVGWPTVQLLFRPTGRWEDMQA</sequence>
<keyword evidence="2" id="KW-1185">Reference proteome</keyword>
<reference evidence="1" key="1">
    <citation type="submission" date="2018-11" db="EMBL/GenBank/DDBJ databases">
        <authorList>
            <consortium name="Pathogen Informatics"/>
        </authorList>
    </citation>
    <scope>NUCLEOTIDE SEQUENCE</scope>
</reference>
<evidence type="ECO:0000313" key="2">
    <source>
        <dbReference type="Proteomes" id="UP000784294"/>
    </source>
</evidence>
<protein>
    <submittedName>
        <fullName evidence="1">Uncharacterized protein</fullName>
    </submittedName>
</protein>
<dbReference type="EMBL" id="CAAALY010251081">
    <property type="protein sequence ID" value="VEL35948.1"/>
    <property type="molecule type" value="Genomic_DNA"/>
</dbReference>
<dbReference type="Proteomes" id="UP000784294">
    <property type="component" value="Unassembled WGS sequence"/>
</dbReference>